<feature type="transmembrane region" description="Helical" evidence="9">
    <location>
        <begin position="28"/>
        <end position="47"/>
    </location>
</feature>
<keyword evidence="5 9" id="KW-0812">Transmembrane</keyword>
<feature type="transmembrane region" description="Helical" evidence="9">
    <location>
        <begin position="280"/>
        <end position="300"/>
    </location>
</feature>
<keyword evidence="11" id="KW-1185">Reference proteome</keyword>
<feature type="transmembrane region" description="Helical" evidence="9">
    <location>
        <begin position="497"/>
        <end position="516"/>
    </location>
</feature>
<evidence type="ECO:0000256" key="2">
    <source>
        <dbReference type="ARBA" id="ARBA00005658"/>
    </source>
</evidence>
<dbReference type="GO" id="GO:0022857">
    <property type="term" value="F:transmembrane transporter activity"/>
    <property type="evidence" value="ECO:0007669"/>
    <property type="project" value="InterPro"/>
</dbReference>
<dbReference type="KEGG" id="kse:Ksed_04020"/>
<feature type="transmembrane region" description="Helical" evidence="9">
    <location>
        <begin position="160"/>
        <end position="180"/>
    </location>
</feature>
<keyword evidence="3" id="KW-0813">Transport</keyword>
<feature type="transmembrane region" description="Helical" evidence="9">
    <location>
        <begin position="336"/>
        <end position="353"/>
    </location>
</feature>
<evidence type="ECO:0000256" key="5">
    <source>
        <dbReference type="ARBA" id="ARBA00022692"/>
    </source>
</evidence>
<sequence>MTTHTDHDRGTHMLQKLHDAMGLRTSPTIFFGSFAVAIVFIVITLSFPGTMANTFESGSDWLLGNLGWFYILGVTVFLIYLIVTAMSRFGRIRLSPHDEAPDHSFPAWFAMLFAAGIGTILMFWGVAEPVNHFANPPMADVEPESVDAAREAMSFTLYHFGLHTWTIFALPSLAFAYFIYQRNLPPRVSSLFHPLLGDKGIHGPIGKTIDIVAIVGTLFGVAVSIALGTLQINAGLSAVLGIDQSTLSILLIVGVVTVLALCSVIAGLDKGIKVLSNANILAAVGLMVFVLISGPTLHLLRGTIEGVGLYAQNLPYLAFWNDSFDDNPGWQDGWTIFYWAWTITWSPFVGIFIARISRGRTIRQFIVGVLAAPVSFSIIWYGIFGFASFDIIRNQEGGGQLVDSVLNDGAEVALFEFLEHFPFTTFMSVFSIAIVAIFFVTSMDSASLVMDSMARGHDEDERVPVLQRIIWAITVGAIAAVLLTFSPDAGISALEDVITIVGLPFFVMGYLMIWALNRAMKEDAGELLPLATRRYRKVLPPEEVERRRAEGDEAWSDTALEQDPHYMDSEGHVIAAPETAAYEQHELYEAGEDRPSEEVTGSSRLNGTA</sequence>
<comment type="subcellular location">
    <subcellularLocation>
        <location evidence="1">Cell membrane</location>
        <topology evidence="1">Multi-pass membrane protein</topology>
    </subcellularLocation>
</comment>
<feature type="compositionally biased region" description="Polar residues" evidence="8">
    <location>
        <begin position="599"/>
        <end position="609"/>
    </location>
</feature>
<evidence type="ECO:0000313" key="11">
    <source>
        <dbReference type="Proteomes" id="UP000006666"/>
    </source>
</evidence>
<evidence type="ECO:0000256" key="4">
    <source>
        <dbReference type="ARBA" id="ARBA00022475"/>
    </source>
</evidence>
<reference evidence="10 11" key="1">
    <citation type="journal article" date="2009" name="Stand. Genomic Sci.">
        <title>Complete genome sequence of Kytococcus sedentarius type strain (541).</title>
        <authorList>
            <person name="Sims D."/>
            <person name="Brettin T."/>
            <person name="Detter J.C."/>
            <person name="Han C."/>
            <person name="Lapidus A."/>
            <person name="Copeland A."/>
            <person name="Glavina Del Rio T."/>
            <person name="Nolan M."/>
            <person name="Chen F."/>
            <person name="Lucas S."/>
            <person name="Tice H."/>
            <person name="Cheng J.F."/>
            <person name="Bruce D."/>
            <person name="Goodwin L."/>
            <person name="Pitluck S."/>
            <person name="Ovchinnikova G."/>
            <person name="Pati A."/>
            <person name="Ivanova N."/>
            <person name="Mavrommatis K."/>
            <person name="Chen A."/>
            <person name="Palaniappan K."/>
            <person name="D'haeseleer P."/>
            <person name="Chain P."/>
            <person name="Bristow J."/>
            <person name="Eisen J.A."/>
            <person name="Markowitz V."/>
            <person name="Hugenholtz P."/>
            <person name="Schneider S."/>
            <person name="Goker M."/>
            <person name="Pukall R."/>
            <person name="Kyrpides N.C."/>
            <person name="Klenk H.P."/>
        </authorList>
    </citation>
    <scope>NUCLEOTIDE SEQUENCE [LARGE SCALE GENOMIC DNA]</scope>
    <source>
        <strain evidence="11">ATCC 14392 / DSM 20547 / JCM 11482 / CCUG 33030 / NBRC 15357 / NCTC 11040 / CCM 314 / 541</strain>
    </source>
</reference>
<evidence type="ECO:0000256" key="9">
    <source>
        <dbReference type="SAM" id="Phobius"/>
    </source>
</evidence>
<feature type="transmembrane region" description="Helical" evidence="9">
    <location>
        <begin position="67"/>
        <end position="86"/>
    </location>
</feature>
<dbReference type="PANTHER" id="PTHR30047">
    <property type="entry name" value="HIGH-AFFINITY CHOLINE TRANSPORT PROTEIN-RELATED"/>
    <property type="match status" value="1"/>
</dbReference>
<dbReference type="AlphaFoldDB" id="C7NKJ1"/>
<evidence type="ECO:0000313" key="10">
    <source>
        <dbReference type="EMBL" id="ACV05477.1"/>
    </source>
</evidence>
<dbReference type="InterPro" id="IPR000060">
    <property type="entry name" value="BCCT_transptr"/>
</dbReference>
<feature type="region of interest" description="Disordered" evidence="8">
    <location>
        <begin position="587"/>
        <end position="609"/>
    </location>
</feature>
<name>C7NKJ1_KYTSD</name>
<proteinExistence type="inferred from homology"/>
<dbReference type="eggNOG" id="COG1292">
    <property type="taxonomic scope" value="Bacteria"/>
</dbReference>
<feature type="transmembrane region" description="Helical" evidence="9">
    <location>
        <begin position="247"/>
        <end position="268"/>
    </location>
</feature>
<keyword evidence="6 9" id="KW-1133">Transmembrane helix</keyword>
<protein>
    <submittedName>
        <fullName evidence="10">Choline/carnitine/betaine transport</fullName>
    </submittedName>
</protein>
<dbReference type="HOGENOM" id="CLU_010118_4_1_11"/>
<dbReference type="PANTHER" id="PTHR30047:SF7">
    <property type="entry name" value="HIGH-AFFINITY CHOLINE TRANSPORT PROTEIN"/>
    <property type="match status" value="1"/>
</dbReference>
<feature type="transmembrane region" description="Helical" evidence="9">
    <location>
        <begin position="365"/>
        <end position="384"/>
    </location>
</feature>
<dbReference type="STRING" id="478801.Ksed_04020"/>
<dbReference type="NCBIfam" id="TIGR00842">
    <property type="entry name" value="bcct"/>
    <property type="match status" value="1"/>
</dbReference>
<feature type="compositionally biased region" description="Basic and acidic residues" evidence="8">
    <location>
        <begin position="587"/>
        <end position="597"/>
    </location>
</feature>
<keyword evidence="7 9" id="KW-0472">Membrane</keyword>
<evidence type="ECO:0000256" key="3">
    <source>
        <dbReference type="ARBA" id="ARBA00022448"/>
    </source>
</evidence>
<organism evidence="10 11">
    <name type="scientific">Kytococcus sedentarius (strain ATCC 14392 / DSM 20547 / JCM 11482 / CCUG 33030 / NBRC 15357 / NCTC 11040 / CCM 314 / 541)</name>
    <name type="common">Micrococcus sedentarius</name>
    <dbReference type="NCBI Taxonomy" id="478801"/>
    <lineage>
        <taxon>Bacteria</taxon>
        <taxon>Bacillati</taxon>
        <taxon>Actinomycetota</taxon>
        <taxon>Actinomycetes</taxon>
        <taxon>Micrococcales</taxon>
        <taxon>Kytococcaceae</taxon>
        <taxon>Kytococcus</taxon>
    </lineage>
</organism>
<comment type="similarity">
    <text evidence="2">Belongs to the BCCT transporter (TC 2.A.15) family.</text>
</comment>
<feature type="transmembrane region" description="Helical" evidence="9">
    <location>
        <begin position="107"/>
        <end position="127"/>
    </location>
</feature>
<dbReference type="Proteomes" id="UP000006666">
    <property type="component" value="Chromosome"/>
</dbReference>
<evidence type="ECO:0000256" key="8">
    <source>
        <dbReference type="SAM" id="MobiDB-lite"/>
    </source>
</evidence>
<evidence type="ECO:0000256" key="1">
    <source>
        <dbReference type="ARBA" id="ARBA00004651"/>
    </source>
</evidence>
<feature type="transmembrane region" description="Helical" evidence="9">
    <location>
        <begin position="423"/>
        <end position="444"/>
    </location>
</feature>
<feature type="transmembrane region" description="Helical" evidence="9">
    <location>
        <begin position="209"/>
        <end position="227"/>
    </location>
</feature>
<gene>
    <name evidence="10" type="ordered locus">Ksed_04020</name>
</gene>
<dbReference type="EMBL" id="CP001686">
    <property type="protein sequence ID" value="ACV05477.1"/>
    <property type="molecule type" value="Genomic_DNA"/>
</dbReference>
<dbReference type="GO" id="GO:0005886">
    <property type="term" value="C:plasma membrane"/>
    <property type="evidence" value="ECO:0007669"/>
    <property type="project" value="UniProtKB-SubCell"/>
</dbReference>
<keyword evidence="4" id="KW-1003">Cell membrane</keyword>
<evidence type="ECO:0000256" key="6">
    <source>
        <dbReference type="ARBA" id="ARBA00022989"/>
    </source>
</evidence>
<dbReference type="Pfam" id="PF02028">
    <property type="entry name" value="BCCT"/>
    <property type="match status" value="1"/>
</dbReference>
<accession>C7NKJ1</accession>
<evidence type="ECO:0000256" key="7">
    <source>
        <dbReference type="ARBA" id="ARBA00023136"/>
    </source>
</evidence>
<feature type="transmembrane region" description="Helical" evidence="9">
    <location>
        <begin position="465"/>
        <end position="485"/>
    </location>
</feature>